<gene>
    <name evidence="2" type="ORF">A2257_01000</name>
</gene>
<reference evidence="2 3" key="1">
    <citation type="journal article" date="2016" name="Nat. Commun.">
        <title>Thousands of microbial genomes shed light on interconnected biogeochemical processes in an aquifer system.</title>
        <authorList>
            <person name="Anantharaman K."/>
            <person name="Brown C.T."/>
            <person name="Hug L.A."/>
            <person name="Sharon I."/>
            <person name="Castelle C.J."/>
            <person name="Probst A.J."/>
            <person name="Thomas B.C."/>
            <person name="Singh A."/>
            <person name="Wilkins M.J."/>
            <person name="Karaoz U."/>
            <person name="Brodie E.L."/>
            <person name="Williams K.H."/>
            <person name="Hubbard S.S."/>
            <person name="Banfield J.F."/>
        </authorList>
    </citation>
    <scope>NUCLEOTIDE SEQUENCE [LARGE SCALE GENOMIC DNA]</scope>
</reference>
<organism evidence="2 3">
    <name type="scientific">Candidatus Falkowbacteria bacterium RIFOXYA2_FULL_38_12</name>
    <dbReference type="NCBI Taxonomy" id="1797993"/>
    <lineage>
        <taxon>Bacteria</taxon>
        <taxon>Candidatus Falkowiibacteriota</taxon>
    </lineage>
</organism>
<comment type="caution">
    <text evidence="2">The sequence shown here is derived from an EMBL/GenBank/DDBJ whole genome shotgun (WGS) entry which is preliminary data.</text>
</comment>
<dbReference type="Proteomes" id="UP000177407">
    <property type="component" value="Unassembled WGS sequence"/>
</dbReference>
<evidence type="ECO:0000256" key="1">
    <source>
        <dbReference type="SAM" id="MobiDB-lite"/>
    </source>
</evidence>
<feature type="region of interest" description="Disordered" evidence="1">
    <location>
        <begin position="1"/>
        <end position="28"/>
    </location>
</feature>
<protein>
    <submittedName>
        <fullName evidence="2">Uncharacterized protein</fullName>
    </submittedName>
</protein>
<evidence type="ECO:0000313" key="2">
    <source>
        <dbReference type="EMBL" id="OGF21344.1"/>
    </source>
</evidence>
<dbReference type="EMBL" id="MFGA01000008">
    <property type="protein sequence ID" value="OGF21344.1"/>
    <property type="molecule type" value="Genomic_DNA"/>
</dbReference>
<accession>A0A1F5S3S5</accession>
<evidence type="ECO:0000313" key="3">
    <source>
        <dbReference type="Proteomes" id="UP000177407"/>
    </source>
</evidence>
<dbReference type="AlphaFoldDB" id="A0A1F5S3S5"/>
<name>A0A1F5S3S5_9BACT</name>
<proteinExistence type="predicted"/>
<feature type="compositionally biased region" description="Basic and acidic residues" evidence="1">
    <location>
        <begin position="1"/>
        <end position="24"/>
    </location>
</feature>
<sequence>MVQEKAPDIFEGYNKRRKEEKGEAPEPPSLVEIMERLLLERYGRGNEKMKALDYNSLGHFLHVMQIENPDLASGLQKYTERQKSDAMLIAWENLTKEREQK</sequence>